<keyword evidence="4 6" id="KW-1133">Transmembrane helix</keyword>
<dbReference type="Proteomes" id="UP000295680">
    <property type="component" value="Unassembled WGS sequence"/>
</dbReference>
<feature type="transmembrane region" description="Helical" evidence="6">
    <location>
        <begin position="46"/>
        <end position="64"/>
    </location>
</feature>
<dbReference type="InterPro" id="IPR011701">
    <property type="entry name" value="MFS"/>
</dbReference>
<organism evidence="8 9">
    <name type="scientific">Actinocrispum wychmicini</name>
    <dbReference type="NCBI Taxonomy" id="1213861"/>
    <lineage>
        <taxon>Bacteria</taxon>
        <taxon>Bacillati</taxon>
        <taxon>Actinomycetota</taxon>
        <taxon>Actinomycetes</taxon>
        <taxon>Pseudonocardiales</taxon>
        <taxon>Pseudonocardiaceae</taxon>
        <taxon>Actinocrispum</taxon>
    </lineage>
</organism>
<evidence type="ECO:0000256" key="5">
    <source>
        <dbReference type="ARBA" id="ARBA00023136"/>
    </source>
</evidence>
<evidence type="ECO:0000256" key="1">
    <source>
        <dbReference type="ARBA" id="ARBA00004429"/>
    </source>
</evidence>
<comment type="caution">
    <text evidence="8">The sequence shown here is derived from an EMBL/GenBank/DDBJ whole genome shotgun (WGS) entry which is preliminary data.</text>
</comment>
<accession>A0A4R2JBZ4</accession>
<proteinExistence type="predicted"/>
<feature type="transmembrane region" description="Helical" evidence="6">
    <location>
        <begin position="301"/>
        <end position="320"/>
    </location>
</feature>
<feature type="transmembrane region" description="Helical" evidence="6">
    <location>
        <begin position="12"/>
        <end position="40"/>
    </location>
</feature>
<feature type="domain" description="Major facilitator superfamily (MFS) profile" evidence="7">
    <location>
        <begin position="10"/>
        <end position="395"/>
    </location>
</feature>
<evidence type="ECO:0000313" key="9">
    <source>
        <dbReference type="Proteomes" id="UP000295680"/>
    </source>
</evidence>
<reference evidence="8 9" key="1">
    <citation type="submission" date="2019-03" db="EMBL/GenBank/DDBJ databases">
        <title>Genomic Encyclopedia of Type Strains, Phase IV (KMG-IV): sequencing the most valuable type-strain genomes for metagenomic binning, comparative biology and taxonomic classification.</title>
        <authorList>
            <person name="Goeker M."/>
        </authorList>
    </citation>
    <scope>NUCLEOTIDE SEQUENCE [LARGE SCALE GENOMIC DNA]</scope>
    <source>
        <strain evidence="8 9">DSM 45934</strain>
    </source>
</reference>
<feature type="transmembrane region" description="Helical" evidence="6">
    <location>
        <begin position="341"/>
        <end position="361"/>
    </location>
</feature>
<keyword evidence="2" id="KW-0813">Transport</keyword>
<dbReference type="Gene3D" id="1.20.1250.20">
    <property type="entry name" value="MFS general substrate transporter like domains"/>
    <property type="match status" value="1"/>
</dbReference>
<dbReference type="PANTHER" id="PTHR23501:SF191">
    <property type="entry name" value="VACUOLAR BASIC AMINO ACID TRANSPORTER 4"/>
    <property type="match status" value="1"/>
</dbReference>
<dbReference type="GO" id="GO:0005886">
    <property type="term" value="C:plasma membrane"/>
    <property type="evidence" value="ECO:0007669"/>
    <property type="project" value="UniProtKB-SubCell"/>
</dbReference>
<dbReference type="AlphaFoldDB" id="A0A4R2JBZ4"/>
<dbReference type="CDD" id="cd17321">
    <property type="entry name" value="MFS_MMR_MDR_like"/>
    <property type="match status" value="1"/>
</dbReference>
<evidence type="ECO:0000259" key="7">
    <source>
        <dbReference type="PROSITE" id="PS50850"/>
    </source>
</evidence>
<dbReference type="Pfam" id="PF07690">
    <property type="entry name" value="MFS_1"/>
    <property type="match status" value="1"/>
</dbReference>
<dbReference type="PROSITE" id="PS50850">
    <property type="entry name" value="MFS"/>
    <property type="match status" value="1"/>
</dbReference>
<dbReference type="RefSeq" id="WP_132123231.1">
    <property type="nucleotide sequence ID" value="NZ_SLWS01000009.1"/>
</dbReference>
<dbReference type="InterPro" id="IPR036259">
    <property type="entry name" value="MFS_trans_sf"/>
</dbReference>
<evidence type="ECO:0000256" key="2">
    <source>
        <dbReference type="ARBA" id="ARBA00022448"/>
    </source>
</evidence>
<gene>
    <name evidence="8" type="ORF">EV192_109228</name>
</gene>
<feature type="transmembrane region" description="Helical" evidence="6">
    <location>
        <begin position="278"/>
        <end position="295"/>
    </location>
</feature>
<dbReference type="InterPro" id="IPR020846">
    <property type="entry name" value="MFS_dom"/>
</dbReference>
<feature type="transmembrane region" description="Helical" evidence="6">
    <location>
        <begin position="168"/>
        <end position="187"/>
    </location>
</feature>
<feature type="transmembrane region" description="Helical" evidence="6">
    <location>
        <begin position="373"/>
        <end position="390"/>
    </location>
</feature>
<dbReference type="OrthoDB" id="3281800at2"/>
<dbReference type="PANTHER" id="PTHR23501">
    <property type="entry name" value="MAJOR FACILITATOR SUPERFAMILY"/>
    <property type="match status" value="1"/>
</dbReference>
<comment type="subcellular location">
    <subcellularLocation>
        <location evidence="1">Cell inner membrane</location>
        <topology evidence="1">Multi-pass membrane protein</topology>
    </subcellularLocation>
</comment>
<sequence length="404" mass="41671">MTVLAFDRRLIAPMILGAVLNPVNSSMIAVALIPIGVAFGAPPAETAWLVSSLYVATAIGQPVVGRLVDMYGPRRLYLAGSALLGVAGILGALAPSLGVLIGARALLGLGTCAGYPAAMFLIRQESHRTGRDSPSGVLTALAVSTQTVAVVGPTLGGLLIGLGGWRTIFVVNVPLAVACLVLGALRLPTQPTRKGSLAVRDLIDLGVLVGNRPLVATYARNLLTFVVSYTFLYGYTQWLEEGHGLTAAQAGAALLPMFLTAIVVSGITGRHKGVRGKLIVGGVGQILGCALLLTVHADSGIWLLVLIGVIVGVPQGLNSLANQNALYYQADPARMGASAGLLRTSTYLGAMVAAAANGAFLSRSASTSGLHDLALFVLVVAALFLVVTVFDRSLRWSRLSHSPA</sequence>
<keyword evidence="5 6" id="KW-0472">Membrane</keyword>
<feature type="transmembrane region" description="Helical" evidence="6">
    <location>
        <begin position="218"/>
        <end position="235"/>
    </location>
</feature>
<feature type="transmembrane region" description="Helical" evidence="6">
    <location>
        <begin position="101"/>
        <end position="122"/>
    </location>
</feature>
<name>A0A4R2JBZ4_9PSEU</name>
<keyword evidence="3 6" id="KW-0812">Transmembrane</keyword>
<evidence type="ECO:0000256" key="4">
    <source>
        <dbReference type="ARBA" id="ARBA00022989"/>
    </source>
</evidence>
<protein>
    <submittedName>
        <fullName evidence="8">Putative MFS family arabinose efflux permease</fullName>
    </submittedName>
</protein>
<feature type="transmembrane region" description="Helical" evidence="6">
    <location>
        <begin position="134"/>
        <end position="162"/>
    </location>
</feature>
<feature type="transmembrane region" description="Helical" evidence="6">
    <location>
        <begin position="247"/>
        <end position="266"/>
    </location>
</feature>
<keyword evidence="9" id="KW-1185">Reference proteome</keyword>
<evidence type="ECO:0000256" key="6">
    <source>
        <dbReference type="SAM" id="Phobius"/>
    </source>
</evidence>
<dbReference type="EMBL" id="SLWS01000009">
    <property type="protein sequence ID" value="TCO54248.1"/>
    <property type="molecule type" value="Genomic_DNA"/>
</dbReference>
<dbReference type="SUPFAM" id="SSF103473">
    <property type="entry name" value="MFS general substrate transporter"/>
    <property type="match status" value="1"/>
</dbReference>
<evidence type="ECO:0000313" key="8">
    <source>
        <dbReference type="EMBL" id="TCO54248.1"/>
    </source>
</evidence>
<dbReference type="GO" id="GO:0022857">
    <property type="term" value="F:transmembrane transporter activity"/>
    <property type="evidence" value="ECO:0007669"/>
    <property type="project" value="InterPro"/>
</dbReference>
<feature type="transmembrane region" description="Helical" evidence="6">
    <location>
        <begin position="76"/>
        <end position="95"/>
    </location>
</feature>
<evidence type="ECO:0000256" key="3">
    <source>
        <dbReference type="ARBA" id="ARBA00022692"/>
    </source>
</evidence>